<accession>A0AAV0CXK5</accession>
<dbReference type="EMBL" id="CAMAPF010000913">
    <property type="protein sequence ID" value="CAH9119127.1"/>
    <property type="molecule type" value="Genomic_DNA"/>
</dbReference>
<comment type="similarity">
    <text evidence="1">Belongs to the AAR2 family.</text>
</comment>
<evidence type="ECO:0000313" key="6">
    <source>
        <dbReference type="EMBL" id="CAH9119127.1"/>
    </source>
</evidence>
<dbReference type="GO" id="GO:0000244">
    <property type="term" value="P:spliceosomal tri-snRNP complex assembly"/>
    <property type="evidence" value="ECO:0007669"/>
    <property type="project" value="TreeGrafter"/>
</dbReference>
<dbReference type="Pfam" id="PF05282">
    <property type="entry name" value="AAR2"/>
    <property type="match status" value="1"/>
</dbReference>
<dbReference type="FunFam" id="2.60.34.20:FF:000001">
    <property type="entry name" value="protein AAR2 homolog"/>
    <property type="match status" value="1"/>
</dbReference>
<dbReference type="InterPro" id="IPR007946">
    <property type="entry name" value="AAR2"/>
</dbReference>
<evidence type="ECO:0000313" key="7">
    <source>
        <dbReference type="Proteomes" id="UP001152523"/>
    </source>
</evidence>
<dbReference type="Gene3D" id="2.60.34.20">
    <property type="match status" value="1"/>
</dbReference>
<evidence type="ECO:0000313" key="5">
    <source>
        <dbReference type="EMBL" id="CAH9086905.1"/>
    </source>
</evidence>
<feature type="region of interest" description="Disordered" evidence="2">
    <location>
        <begin position="389"/>
        <end position="409"/>
    </location>
</feature>
<comment type="caution">
    <text evidence="5">The sequence shown here is derived from an EMBL/GenBank/DDBJ whole genome shotgun (WGS) entry which is preliminary data.</text>
</comment>
<evidence type="ECO:0000259" key="3">
    <source>
        <dbReference type="Pfam" id="PF05282"/>
    </source>
</evidence>
<feature type="domain" description="AAR2 N-terminal" evidence="4">
    <location>
        <begin position="13"/>
        <end position="144"/>
    </location>
</feature>
<keyword evidence="7" id="KW-1185">Reference proteome</keyword>
<evidence type="ECO:0000256" key="2">
    <source>
        <dbReference type="SAM" id="MobiDB-lite"/>
    </source>
</evidence>
<protein>
    <recommendedName>
        <fullName evidence="8">Protein AAR2 homolog</fullName>
    </recommendedName>
</protein>
<evidence type="ECO:0008006" key="8">
    <source>
        <dbReference type="Google" id="ProtNLM"/>
    </source>
</evidence>
<gene>
    <name evidence="6" type="ORF">CEPIT_LOCUS22531</name>
    <name evidence="5" type="ORF">CEPIT_LOCUS9957</name>
</gene>
<dbReference type="CDD" id="cd13777">
    <property type="entry name" value="Aar2_N"/>
    <property type="match status" value="1"/>
</dbReference>
<dbReference type="InterPro" id="IPR033647">
    <property type="entry name" value="Aar2_N"/>
</dbReference>
<dbReference type="Gene3D" id="1.25.40.550">
    <property type="entry name" value="Aar2, C-terminal domain-like"/>
    <property type="match status" value="1"/>
</dbReference>
<dbReference type="PANTHER" id="PTHR12689:SF4">
    <property type="entry name" value="PROTEIN AAR2 HOMOLOG"/>
    <property type="match status" value="1"/>
</dbReference>
<dbReference type="EMBL" id="CAMAPF010000057">
    <property type="protein sequence ID" value="CAH9086905.1"/>
    <property type="molecule type" value="Genomic_DNA"/>
</dbReference>
<dbReference type="PANTHER" id="PTHR12689">
    <property type="entry name" value="A1 CISTRON SPLICING FACTOR AAR2-RELATED"/>
    <property type="match status" value="1"/>
</dbReference>
<proteinExistence type="inferred from homology"/>
<dbReference type="CDD" id="cd13778">
    <property type="entry name" value="Aar2_C"/>
    <property type="match status" value="1"/>
</dbReference>
<evidence type="ECO:0000256" key="1">
    <source>
        <dbReference type="ARBA" id="ARBA00006281"/>
    </source>
</evidence>
<dbReference type="InterPro" id="IPR038514">
    <property type="entry name" value="AAR2_C_sf"/>
</dbReference>
<dbReference type="Pfam" id="PF20981">
    <property type="entry name" value="AAR2_1st"/>
    <property type="match status" value="1"/>
</dbReference>
<dbReference type="InterPro" id="IPR038516">
    <property type="entry name" value="AAR2_N_sf"/>
</dbReference>
<dbReference type="FunFam" id="1.25.40.550:FF:000002">
    <property type="entry name" value="AAR2 protein family"/>
    <property type="match status" value="1"/>
</dbReference>
<organism evidence="5 7">
    <name type="scientific">Cuscuta epithymum</name>
    <dbReference type="NCBI Taxonomy" id="186058"/>
    <lineage>
        <taxon>Eukaryota</taxon>
        <taxon>Viridiplantae</taxon>
        <taxon>Streptophyta</taxon>
        <taxon>Embryophyta</taxon>
        <taxon>Tracheophyta</taxon>
        <taxon>Spermatophyta</taxon>
        <taxon>Magnoliopsida</taxon>
        <taxon>eudicotyledons</taxon>
        <taxon>Gunneridae</taxon>
        <taxon>Pentapetalae</taxon>
        <taxon>asterids</taxon>
        <taxon>lamiids</taxon>
        <taxon>Solanales</taxon>
        <taxon>Convolvulaceae</taxon>
        <taxon>Cuscuteae</taxon>
        <taxon>Cuscuta</taxon>
        <taxon>Cuscuta subgen. Cuscuta</taxon>
    </lineage>
</organism>
<dbReference type="InterPro" id="IPR033648">
    <property type="entry name" value="AAR2_C"/>
</dbReference>
<sequence length="409" mass="46332">MDSEEALQLVKHGATLLFLDVPQFTLIGIDTQMYSSGPNFKGIKMIPPGVHFVYYSSSNREGNTFSPIIGFFIVVNPSEVIVRKWDKQEERFVKFSEEDEERYTEAVRRLEFDRQLGPYMLNQYEDWRHISNYITKAVIERIEPIGGEITVSSEPESISNIPRTPMEKALAEQLRSSTYTVPAEKSEQKGCYFTSIPRLIKHKGLSGHELTSMNLDKTHVLETILAKEYGGNEDSLLGELQFSFVAFLMGQSLEAYLQWKLITSLFLGCVEAPLHTSSRLFTKFVRVIYHQLKFGLQKDSKNADVSEEGAMALLEESWLSDDSFLHILCKEFFSLLLEAPVIDGDLLSWTRKLKDLLMNSIGWDFEQNSAATELNFEDDEYAPVVEVIDDGGDDDVDHNGTPAGGMDTS</sequence>
<reference evidence="5" key="1">
    <citation type="submission" date="2022-07" db="EMBL/GenBank/DDBJ databases">
        <authorList>
            <person name="Macas J."/>
            <person name="Novak P."/>
            <person name="Neumann P."/>
        </authorList>
    </citation>
    <scope>NUCLEOTIDE SEQUENCE</scope>
</reference>
<dbReference type="Proteomes" id="UP001152523">
    <property type="component" value="Unassembled WGS sequence"/>
</dbReference>
<name>A0AAV0CXK5_9ASTE</name>
<feature type="domain" description="AAR2 C-terminal" evidence="3">
    <location>
        <begin position="193"/>
        <end position="366"/>
    </location>
</feature>
<evidence type="ECO:0000259" key="4">
    <source>
        <dbReference type="Pfam" id="PF20981"/>
    </source>
</evidence>
<dbReference type="AlphaFoldDB" id="A0AAV0CXK5"/>